<dbReference type="InterPro" id="IPR029016">
    <property type="entry name" value="GAF-like_dom_sf"/>
</dbReference>
<dbReference type="GO" id="GO:0003700">
    <property type="term" value="F:DNA-binding transcription factor activity"/>
    <property type="evidence" value="ECO:0007669"/>
    <property type="project" value="TreeGrafter"/>
</dbReference>
<dbReference type="InterPro" id="IPR036390">
    <property type="entry name" value="WH_DNA-bd_sf"/>
</dbReference>
<dbReference type="PANTHER" id="PTHR30136">
    <property type="entry name" value="HELIX-TURN-HELIX TRANSCRIPTIONAL REGULATOR, ICLR FAMILY"/>
    <property type="match status" value="1"/>
</dbReference>
<evidence type="ECO:0000313" key="7">
    <source>
        <dbReference type="EMBL" id="TLP56264.1"/>
    </source>
</evidence>
<dbReference type="Pfam" id="PF01614">
    <property type="entry name" value="IclR_C"/>
    <property type="match status" value="1"/>
</dbReference>
<evidence type="ECO:0000256" key="2">
    <source>
        <dbReference type="ARBA" id="ARBA00023125"/>
    </source>
</evidence>
<keyword evidence="2" id="KW-0238">DNA-binding</keyword>
<keyword evidence="8" id="KW-1185">Reference proteome</keyword>
<keyword evidence="1" id="KW-0805">Transcription regulation</keyword>
<dbReference type="Proteomes" id="UP000309033">
    <property type="component" value="Unassembled WGS sequence"/>
</dbReference>
<dbReference type="Pfam" id="PF09339">
    <property type="entry name" value="HTH_IclR"/>
    <property type="match status" value="1"/>
</dbReference>
<dbReference type="EMBL" id="VANP01000009">
    <property type="protein sequence ID" value="TLP56264.1"/>
    <property type="molecule type" value="Genomic_DNA"/>
</dbReference>
<comment type="caution">
    <text evidence="7">The sequence shown here is derived from an EMBL/GenBank/DDBJ whole genome shotgun (WGS) entry which is preliminary data.</text>
</comment>
<evidence type="ECO:0000256" key="1">
    <source>
        <dbReference type="ARBA" id="ARBA00023015"/>
    </source>
</evidence>
<dbReference type="AlphaFoldDB" id="A0A5R8YSJ1"/>
<dbReference type="OrthoDB" id="60629at2"/>
<evidence type="ECO:0000256" key="3">
    <source>
        <dbReference type="ARBA" id="ARBA00023163"/>
    </source>
</evidence>
<feature type="domain" description="HTH iclR-type" evidence="5">
    <location>
        <begin position="15"/>
        <end position="75"/>
    </location>
</feature>
<dbReference type="InterPro" id="IPR005471">
    <property type="entry name" value="Tscrpt_reg_IclR_N"/>
</dbReference>
<organism evidence="7 8">
    <name type="scientific">Microbispora triticiradicis</name>
    <dbReference type="NCBI Taxonomy" id="2200763"/>
    <lineage>
        <taxon>Bacteria</taxon>
        <taxon>Bacillati</taxon>
        <taxon>Actinomycetota</taxon>
        <taxon>Actinomycetes</taxon>
        <taxon>Streptosporangiales</taxon>
        <taxon>Streptosporangiaceae</taxon>
        <taxon>Microbispora</taxon>
    </lineage>
</organism>
<evidence type="ECO:0000259" key="5">
    <source>
        <dbReference type="PROSITE" id="PS51077"/>
    </source>
</evidence>
<dbReference type="PANTHER" id="PTHR30136:SF24">
    <property type="entry name" value="HTH-TYPE TRANSCRIPTIONAL REPRESSOR ALLR"/>
    <property type="match status" value="1"/>
</dbReference>
<dbReference type="GO" id="GO:0003677">
    <property type="term" value="F:DNA binding"/>
    <property type="evidence" value="ECO:0007669"/>
    <property type="project" value="UniProtKB-KW"/>
</dbReference>
<reference evidence="7" key="1">
    <citation type="submission" date="2019-05" db="EMBL/GenBank/DDBJ databases">
        <title>Isolation, diversity and antifungal activity of Actinobacteria from wheat.</title>
        <authorList>
            <person name="Yu B."/>
        </authorList>
    </citation>
    <scope>NUCLEOTIDE SEQUENCE [LARGE SCALE GENOMIC DNA]</scope>
    <source>
        <strain evidence="7">NEAU-HEGS1-5</strain>
    </source>
</reference>
<dbReference type="SMART" id="SM00346">
    <property type="entry name" value="HTH_ICLR"/>
    <property type="match status" value="1"/>
</dbReference>
<evidence type="ECO:0000256" key="4">
    <source>
        <dbReference type="SAM" id="MobiDB-lite"/>
    </source>
</evidence>
<dbReference type="InterPro" id="IPR036388">
    <property type="entry name" value="WH-like_DNA-bd_sf"/>
</dbReference>
<proteinExistence type="predicted"/>
<keyword evidence="3" id="KW-0804">Transcription</keyword>
<name>A0A5R8YSJ1_9ACTN</name>
<dbReference type="Gene3D" id="1.10.10.10">
    <property type="entry name" value="Winged helix-like DNA-binding domain superfamily/Winged helix DNA-binding domain"/>
    <property type="match status" value="1"/>
</dbReference>
<feature type="domain" description="IclR-ED" evidence="6">
    <location>
        <begin position="80"/>
        <end position="261"/>
    </location>
</feature>
<dbReference type="PROSITE" id="PS51077">
    <property type="entry name" value="HTH_ICLR"/>
    <property type="match status" value="1"/>
</dbReference>
<dbReference type="PROSITE" id="PS51078">
    <property type="entry name" value="ICLR_ED"/>
    <property type="match status" value="1"/>
</dbReference>
<gene>
    <name evidence="7" type="ORF">FED44_23330</name>
</gene>
<dbReference type="InterPro" id="IPR014757">
    <property type="entry name" value="Tscrpt_reg_IclR_C"/>
</dbReference>
<dbReference type="GO" id="GO:0045892">
    <property type="term" value="P:negative regulation of DNA-templated transcription"/>
    <property type="evidence" value="ECO:0007669"/>
    <property type="project" value="TreeGrafter"/>
</dbReference>
<dbReference type="SUPFAM" id="SSF55781">
    <property type="entry name" value="GAF domain-like"/>
    <property type="match status" value="1"/>
</dbReference>
<sequence>MLMERSGRVETASALGSLERGIAILFCLAVGMRPMNLTQVHRSTGFSKTTTHRLLGVLQGRGLVTRRGGDYTVDGRFAELLSPRGWPVQGRRVPDCRRAVLPYLLQLYEATRQTVNLAVPDRGEVAYVERLYGHNRVRSPSDGVDRAPLHCTAAGKALLAHDAGLRKAFYAGPAPRRMTGRTVTGPAALERELAGVRGEGVSYAREEYAEGVCCAAAPVFAPDGRVCMVVSVAAPAGAAALPRLGPAVRRTAHQITGALSTVLAPGPERTGPVFGRVPADAGNGSRVPASTGSPGRAPVRP</sequence>
<accession>A0A5R8YSJ1</accession>
<dbReference type="SUPFAM" id="SSF46785">
    <property type="entry name" value="Winged helix' DNA-binding domain"/>
    <property type="match status" value="1"/>
</dbReference>
<evidence type="ECO:0000259" key="6">
    <source>
        <dbReference type="PROSITE" id="PS51078"/>
    </source>
</evidence>
<dbReference type="Gene3D" id="3.30.450.40">
    <property type="match status" value="1"/>
</dbReference>
<feature type="region of interest" description="Disordered" evidence="4">
    <location>
        <begin position="266"/>
        <end position="301"/>
    </location>
</feature>
<evidence type="ECO:0000313" key="8">
    <source>
        <dbReference type="Proteomes" id="UP000309033"/>
    </source>
</evidence>
<protein>
    <submittedName>
        <fullName evidence="7">IclR family transcriptional regulator</fullName>
    </submittedName>
</protein>
<dbReference type="InterPro" id="IPR050707">
    <property type="entry name" value="HTH_MetabolicPath_Reg"/>
</dbReference>